<organism evidence="3 4">
    <name type="scientific">Streptomyces albiaxialis</name>
    <dbReference type="NCBI Taxonomy" id="329523"/>
    <lineage>
        <taxon>Bacteria</taxon>
        <taxon>Bacillati</taxon>
        <taxon>Actinomycetota</taxon>
        <taxon>Actinomycetes</taxon>
        <taxon>Kitasatosporales</taxon>
        <taxon>Streptomycetaceae</taxon>
        <taxon>Streptomyces</taxon>
    </lineage>
</organism>
<accession>A0ABP5HH40</accession>
<dbReference type="PANTHER" id="PTHR43476">
    <property type="entry name" value="3-(3-HYDROXY-PHENYL)PROPIONATE/3-HYDROXYCINNAMIC ACID HYDROXYLASE"/>
    <property type="match status" value="1"/>
</dbReference>
<evidence type="ECO:0000259" key="2">
    <source>
        <dbReference type="Pfam" id="PF01494"/>
    </source>
</evidence>
<dbReference type="SUPFAM" id="SSF51905">
    <property type="entry name" value="FAD/NAD(P)-binding domain"/>
    <property type="match status" value="1"/>
</dbReference>
<evidence type="ECO:0000313" key="4">
    <source>
        <dbReference type="Proteomes" id="UP001500016"/>
    </source>
</evidence>
<dbReference type="Proteomes" id="UP001500016">
    <property type="component" value="Unassembled WGS sequence"/>
</dbReference>
<protein>
    <submittedName>
        <fullName evidence="3">Bifunctional 3-(3-hydroxy-phenyl)propionate/3-hydroxycinnamic acid hydroxylase</fullName>
    </submittedName>
</protein>
<feature type="domain" description="FAD-binding" evidence="2">
    <location>
        <begin position="16"/>
        <end position="362"/>
    </location>
</feature>
<dbReference type="RefSeq" id="WP_344527620.1">
    <property type="nucleotide sequence ID" value="NZ_BAAAPE010000007.1"/>
</dbReference>
<dbReference type="Pfam" id="PF01494">
    <property type="entry name" value="FAD_binding_3"/>
    <property type="match status" value="1"/>
</dbReference>
<dbReference type="InterPro" id="IPR036188">
    <property type="entry name" value="FAD/NAD-bd_sf"/>
</dbReference>
<evidence type="ECO:0000313" key="3">
    <source>
        <dbReference type="EMBL" id="GAA2073948.1"/>
    </source>
</evidence>
<dbReference type="InterPro" id="IPR002938">
    <property type="entry name" value="FAD-bd"/>
</dbReference>
<comment type="caution">
    <text evidence="3">The sequence shown here is derived from an EMBL/GenBank/DDBJ whole genome shotgun (WGS) entry which is preliminary data.</text>
</comment>
<name>A0ABP5HH40_9ACTN</name>
<keyword evidence="1" id="KW-0560">Oxidoreductase</keyword>
<dbReference type="EMBL" id="BAAAPE010000007">
    <property type="protein sequence ID" value="GAA2073948.1"/>
    <property type="molecule type" value="Genomic_DNA"/>
</dbReference>
<sequence length="537" mass="57552">MQLADADADADTDAVDADVLIVGYGPVGQTLAALLGASGHRVVVCERRTGRYETPRAGHFDHEIMRVFQSLGIADEVRRIAEPARAYAFLDPDGSVISRLPRDWAAPSGWDASYHFYQPELEEVLDAAVRGSATVDVRFGAEVVDLRQEDGRDGRGGRDGQDGQDGHVAVTLADGRVVTARFAVGADGANSAVRRLCGVPTEDLGFRGDWLVVDVRPWPGAPDLDIPDTGQVLDPARPNHMGRVAQRYFRWEFMLVEGDDPAEMVRPERVRELLSPWIGPDEGEVIRQTVYRFRSLVADTFRHRSVLLAGDAAHVMPPFLGQGMSSGVRDAATLAWMLDLVLSGAAGPELLDLYTLSRKPQVIAYIGESVRVGNVVCETDPVRAARRRAEMRSATGLPPPFQPPVGAGFRDGQPLAGHLAVQPLLRTGGGKAERSDDVLGRGFTLFSLVAPDAATAAALSDLERAIGLRSVVVGAGEVEGAGVEGVEEEGEALRGWIEESGAVAVLVRPDFYVYGTAAGPSEVVDLLASLRTDLSLV</sequence>
<dbReference type="PRINTS" id="PR00420">
    <property type="entry name" value="RNGMNOXGNASE"/>
</dbReference>
<dbReference type="Gene3D" id="3.50.50.60">
    <property type="entry name" value="FAD/NAD(P)-binding domain"/>
    <property type="match status" value="1"/>
</dbReference>
<dbReference type="PANTHER" id="PTHR43476:SF3">
    <property type="entry name" value="FAD-BINDING MONOOXYGENASE"/>
    <property type="match status" value="1"/>
</dbReference>
<reference evidence="4" key="1">
    <citation type="journal article" date="2019" name="Int. J. Syst. Evol. Microbiol.">
        <title>The Global Catalogue of Microorganisms (GCM) 10K type strain sequencing project: providing services to taxonomists for standard genome sequencing and annotation.</title>
        <authorList>
            <consortium name="The Broad Institute Genomics Platform"/>
            <consortium name="The Broad Institute Genome Sequencing Center for Infectious Disease"/>
            <person name="Wu L."/>
            <person name="Ma J."/>
        </authorList>
    </citation>
    <scope>NUCLEOTIDE SEQUENCE [LARGE SCALE GENOMIC DNA]</scope>
    <source>
        <strain evidence="4">JCM 15478</strain>
    </source>
</reference>
<gene>
    <name evidence="3" type="ORF">GCM10009801_27550</name>
</gene>
<dbReference type="NCBIfam" id="NF004829">
    <property type="entry name" value="PRK06183.1-3"/>
    <property type="match status" value="1"/>
</dbReference>
<evidence type="ECO:0000256" key="1">
    <source>
        <dbReference type="ARBA" id="ARBA00023002"/>
    </source>
</evidence>
<dbReference type="InterPro" id="IPR050631">
    <property type="entry name" value="PheA/TfdB_FAD_monoxygenase"/>
</dbReference>
<dbReference type="Gene3D" id="3.30.9.10">
    <property type="entry name" value="D-Amino Acid Oxidase, subunit A, domain 2"/>
    <property type="match status" value="1"/>
</dbReference>
<keyword evidence="4" id="KW-1185">Reference proteome</keyword>
<dbReference type="Gene3D" id="3.40.30.120">
    <property type="match status" value="1"/>
</dbReference>
<proteinExistence type="predicted"/>